<feature type="domain" description="Peptidase C-terminal archaeal/bacterial" evidence="2">
    <location>
        <begin position="265"/>
        <end position="339"/>
    </location>
</feature>
<dbReference type="InterPro" id="IPR024079">
    <property type="entry name" value="MetalloPept_cat_dom_sf"/>
</dbReference>
<feature type="signal peptide" evidence="1">
    <location>
        <begin position="1"/>
        <end position="21"/>
    </location>
</feature>
<accession>A0ABW6A7B0</accession>
<evidence type="ECO:0000313" key="4">
    <source>
        <dbReference type="Proteomes" id="UP001597511"/>
    </source>
</evidence>
<keyword evidence="1" id="KW-0732">Signal</keyword>
<dbReference type="NCBIfam" id="NF038127">
    <property type="entry name" value="FDP_fam"/>
    <property type="match status" value="1"/>
</dbReference>
<reference evidence="4" key="1">
    <citation type="journal article" date="2019" name="Int. J. Syst. Evol. Microbiol.">
        <title>The Global Catalogue of Microorganisms (GCM) 10K type strain sequencing project: providing services to taxonomists for standard genome sequencing and annotation.</title>
        <authorList>
            <consortium name="The Broad Institute Genomics Platform"/>
            <consortium name="The Broad Institute Genome Sequencing Center for Infectious Disease"/>
            <person name="Wu L."/>
            <person name="Ma J."/>
        </authorList>
    </citation>
    <scope>NUCLEOTIDE SEQUENCE [LARGE SCALE GENOMIC DNA]</scope>
    <source>
        <strain evidence="4">KCTC 23299</strain>
    </source>
</reference>
<dbReference type="Gene3D" id="2.60.120.380">
    <property type="match status" value="1"/>
</dbReference>
<dbReference type="SUPFAM" id="SSF55486">
    <property type="entry name" value="Metalloproteases ('zincins'), catalytic domain"/>
    <property type="match status" value="1"/>
</dbReference>
<dbReference type="NCBIfam" id="TIGR04183">
    <property type="entry name" value="Por_Secre_tail"/>
    <property type="match status" value="1"/>
</dbReference>
<organism evidence="3 4">
    <name type="scientific">Terrimonas rubra</name>
    <dbReference type="NCBI Taxonomy" id="1035890"/>
    <lineage>
        <taxon>Bacteria</taxon>
        <taxon>Pseudomonadati</taxon>
        <taxon>Bacteroidota</taxon>
        <taxon>Chitinophagia</taxon>
        <taxon>Chitinophagales</taxon>
        <taxon>Chitinophagaceae</taxon>
        <taxon>Terrimonas</taxon>
    </lineage>
</organism>
<evidence type="ECO:0000256" key="1">
    <source>
        <dbReference type="SAM" id="SignalP"/>
    </source>
</evidence>
<proteinExistence type="predicted"/>
<dbReference type="InterPro" id="IPR026444">
    <property type="entry name" value="Secre_tail"/>
</dbReference>
<keyword evidence="4" id="KW-1185">Reference proteome</keyword>
<dbReference type="SUPFAM" id="SSF89260">
    <property type="entry name" value="Collagen-binding domain"/>
    <property type="match status" value="1"/>
</dbReference>
<evidence type="ECO:0000259" key="2">
    <source>
        <dbReference type="Pfam" id="PF04151"/>
    </source>
</evidence>
<dbReference type="Proteomes" id="UP001597511">
    <property type="component" value="Unassembled WGS sequence"/>
</dbReference>
<sequence>MKKLLLTLFTIVCLHTCKIFAQVPKLSSYPSAAATIFLDFDGHVVQGTSWNYMGPIDCGASTLSGTDIETIFNRVAEDYRPFNVNITTDSVKFLNAPLNRRMRVIVTVSSSWYGSAGGVAFNGSFTWGDDTPAFVFSQLLGNNVKNVAEAISHEAGHTLGLFHQAQYDAATCNKITDYNRGEGTGQIGWAPIMGVGYYQNFTLWHNGSNSLGCNSQQNDLEVITDGRNGFGFRVDDHGSSFATSTPASFNNNAFEVKGVIMQNNDNDFFSFNIPATSRFELDAIPYNVGTGNAGSNLDMQVSLYHSSHTLLNVYNPGNLLNSIIDTVLEGGTYYLKVEGRGNQYAPNYASLGSYALQAKTNGLTPLPVRALNLNGKLEGNKHLLNWVIDADEQVVNLRIEVSTDGRTFIPLQQVENNARSYSYQPLSKQSLRYRLFVEFDNGRYYYSNALTLQPHAITGPKVAGNIQANGQFQVLSPDKMQYRLFNAEGKQIQQGNLVAGVNALQVKHATKGMYIIQYQHTNGQQSTDKLLIP</sequence>
<evidence type="ECO:0000313" key="3">
    <source>
        <dbReference type="EMBL" id="MFD2921039.1"/>
    </source>
</evidence>
<protein>
    <submittedName>
        <fullName evidence="3">DVUA0089 family protein</fullName>
    </submittedName>
</protein>
<comment type="caution">
    <text evidence="3">The sequence shown here is derived from an EMBL/GenBank/DDBJ whole genome shotgun (WGS) entry which is preliminary data.</text>
</comment>
<dbReference type="InterPro" id="IPR007280">
    <property type="entry name" value="Peptidase_C_arc/bac"/>
</dbReference>
<dbReference type="RefSeq" id="WP_386100569.1">
    <property type="nucleotide sequence ID" value="NZ_JBHUOZ010000003.1"/>
</dbReference>
<dbReference type="EMBL" id="JBHUOZ010000003">
    <property type="protein sequence ID" value="MFD2921039.1"/>
    <property type="molecule type" value="Genomic_DNA"/>
</dbReference>
<dbReference type="Gene3D" id="3.40.390.10">
    <property type="entry name" value="Collagenase (Catalytic Domain)"/>
    <property type="match status" value="1"/>
</dbReference>
<gene>
    <name evidence="3" type="ORF">ACFS6H_15040</name>
</gene>
<dbReference type="Pfam" id="PF04151">
    <property type="entry name" value="PPC"/>
    <property type="match status" value="1"/>
</dbReference>
<name>A0ABW6A7B0_9BACT</name>
<feature type="chain" id="PRO_5046205171" evidence="1">
    <location>
        <begin position="22"/>
        <end position="533"/>
    </location>
</feature>